<dbReference type="GO" id="GO:0046983">
    <property type="term" value="F:protein dimerization activity"/>
    <property type="evidence" value="ECO:0007669"/>
    <property type="project" value="InterPro"/>
</dbReference>
<dbReference type="InterPro" id="IPR012967">
    <property type="entry name" value="COMT_dimerisation"/>
</dbReference>
<evidence type="ECO:0000259" key="4">
    <source>
        <dbReference type="Pfam" id="PF08100"/>
    </source>
</evidence>
<keyword evidence="3" id="KW-0949">S-adenosyl-L-methionine</keyword>
<dbReference type="SUPFAM" id="SSF46785">
    <property type="entry name" value="Winged helix' DNA-binding domain"/>
    <property type="match status" value="1"/>
</dbReference>
<organism evidence="5 6">
    <name type="scientific">Kingdonia uniflora</name>
    <dbReference type="NCBI Taxonomy" id="39325"/>
    <lineage>
        <taxon>Eukaryota</taxon>
        <taxon>Viridiplantae</taxon>
        <taxon>Streptophyta</taxon>
        <taxon>Embryophyta</taxon>
        <taxon>Tracheophyta</taxon>
        <taxon>Spermatophyta</taxon>
        <taxon>Magnoliopsida</taxon>
        <taxon>Ranunculales</taxon>
        <taxon>Circaeasteraceae</taxon>
        <taxon>Kingdonia</taxon>
    </lineage>
</organism>
<dbReference type="Gene3D" id="1.10.10.10">
    <property type="entry name" value="Winged helix-like DNA-binding domain superfamily/Winged helix DNA-binding domain"/>
    <property type="match status" value="1"/>
</dbReference>
<comment type="caution">
    <text evidence="5">The sequence shown here is derived from an EMBL/GenBank/DDBJ whole genome shotgun (WGS) entry which is preliminary data.</text>
</comment>
<dbReference type="FunFam" id="1.10.10.10:FF:000357">
    <property type="entry name" value="Caffeic acid 3-O-methyltransferase"/>
    <property type="match status" value="1"/>
</dbReference>
<dbReference type="GO" id="GO:0032259">
    <property type="term" value="P:methylation"/>
    <property type="evidence" value="ECO:0007669"/>
    <property type="project" value="UniProtKB-KW"/>
</dbReference>
<evidence type="ECO:0000313" key="6">
    <source>
        <dbReference type="Proteomes" id="UP000541444"/>
    </source>
</evidence>
<reference evidence="5 6" key="1">
    <citation type="journal article" date="2020" name="IScience">
        <title>Genome Sequencing of the Endangered Kingdonia uniflora (Circaeasteraceae, Ranunculales) Reveals Potential Mechanisms of Evolutionary Specialization.</title>
        <authorList>
            <person name="Sun Y."/>
            <person name="Deng T."/>
            <person name="Zhang A."/>
            <person name="Moore M.J."/>
            <person name="Landis J.B."/>
            <person name="Lin N."/>
            <person name="Zhang H."/>
            <person name="Zhang X."/>
            <person name="Huang J."/>
            <person name="Zhang X."/>
            <person name="Sun H."/>
            <person name="Wang H."/>
        </authorList>
    </citation>
    <scope>NUCLEOTIDE SEQUENCE [LARGE SCALE GENOMIC DNA]</scope>
    <source>
        <strain evidence="5">TB1705</strain>
        <tissue evidence="5">Leaf</tissue>
    </source>
</reference>
<dbReference type="AlphaFoldDB" id="A0A7J7MXI4"/>
<keyword evidence="2" id="KW-0808">Transferase</keyword>
<keyword evidence="1" id="KW-0489">Methyltransferase</keyword>
<name>A0A7J7MXI4_9MAGN</name>
<evidence type="ECO:0000256" key="3">
    <source>
        <dbReference type="ARBA" id="ARBA00022691"/>
    </source>
</evidence>
<sequence>MAIELDVLEIVAKAGPGAHIDPSEIAFKLPTTRTQTLILYMLDRMLRLLASYKVCTLDDGRVERVLYGLAPVGQFMVKNEDGVSFFGFFRAHDSKQGLDGKLL</sequence>
<protein>
    <recommendedName>
        <fullName evidence="4">O-methyltransferase dimerisation domain-containing protein</fullName>
    </recommendedName>
</protein>
<evidence type="ECO:0000256" key="2">
    <source>
        <dbReference type="ARBA" id="ARBA00022679"/>
    </source>
</evidence>
<accession>A0A7J7MXI4</accession>
<dbReference type="GO" id="GO:0008168">
    <property type="term" value="F:methyltransferase activity"/>
    <property type="evidence" value="ECO:0007669"/>
    <property type="project" value="UniProtKB-KW"/>
</dbReference>
<evidence type="ECO:0000256" key="1">
    <source>
        <dbReference type="ARBA" id="ARBA00022603"/>
    </source>
</evidence>
<dbReference type="InterPro" id="IPR036388">
    <property type="entry name" value="WH-like_DNA-bd_sf"/>
</dbReference>
<keyword evidence="6" id="KW-1185">Reference proteome</keyword>
<gene>
    <name evidence="5" type="ORF">GIB67_034621</name>
</gene>
<dbReference type="InterPro" id="IPR036390">
    <property type="entry name" value="WH_DNA-bd_sf"/>
</dbReference>
<dbReference type="Pfam" id="PF08100">
    <property type="entry name" value="Dimerisation"/>
    <property type="match status" value="1"/>
</dbReference>
<evidence type="ECO:0000313" key="5">
    <source>
        <dbReference type="EMBL" id="KAF6159659.1"/>
    </source>
</evidence>
<dbReference type="EMBL" id="JACGCM010001189">
    <property type="protein sequence ID" value="KAF6159659.1"/>
    <property type="molecule type" value="Genomic_DNA"/>
</dbReference>
<dbReference type="OrthoDB" id="1606438at2759"/>
<feature type="domain" description="O-methyltransferase dimerisation" evidence="4">
    <location>
        <begin position="2"/>
        <end position="78"/>
    </location>
</feature>
<dbReference type="Proteomes" id="UP000541444">
    <property type="component" value="Unassembled WGS sequence"/>
</dbReference>
<proteinExistence type="predicted"/>